<evidence type="ECO:0000313" key="1">
    <source>
        <dbReference type="EMBL" id="OLP71834.1"/>
    </source>
</evidence>
<sequence>MEASLGSEPAESAAGAEGVLTGVSELVPRLDRFYLAGCLASRHDTYGDFPTFIKALAISSRAAAAS</sequence>
<dbReference type="EMBL" id="LSRX01007741">
    <property type="protein sequence ID" value="OLP71834.1"/>
    <property type="molecule type" value="Genomic_DNA"/>
</dbReference>
<accession>A0A1Q9BQ36</accession>
<feature type="non-terminal residue" evidence="1">
    <location>
        <position position="66"/>
    </location>
</feature>
<protein>
    <submittedName>
        <fullName evidence="1">Uncharacterized protein</fullName>
    </submittedName>
</protein>
<reference evidence="1 2" key="1">
    <citation type="submission" date="2016-02" db="EMBL/GenBank/DDBJ databases">
        <title>Genome analysis of coral dinoflagellate symbionts highlights evolutionary adaptations to a symbiotic lifestyle.</title>
        <authorList>
            <person name="Aranda M."/>
            <person name="Li Y."/>
            <person name="Liew Y.J."/>
            <person name="Baumgarten S."/>
            <person name="Simakov O."/>
            <person name="Wilson M."/>
            <person name="Piel J."/>
            <person name="Ashoor H."/>
            <person name="Bougouffa S."/>
            <person name="Bajic V.B."/>
            <person name="Ryu T."/>
            <person name="Ravasi T."/>
            <person name="Bayer T."/>
            <person name="Micklem G."/>
            <person name="Kim H."/>
            <person name="Bhak J."/>
            <person name="Lajeunesse T.C."/>
            <person name="Voolstra C.R."/>
        </authorList>
    </citation>
    <scope>NUCLEOTIDE SEQUENCE [LARGE SCALE GENOMIC DNA]</scope>
    <source>
        <strain evidence="1 2">CCMP2467</strain>
    </source>
</reference>
<organism evidence="1 2">
    <name type="scientific">Symbiodinium microadriaticum</name>
    <name type="common">Dinoflagellate</name>
    <name type="synonym">Zooxanthella microadriatica</name>
    <dbReference type="NCBI Taxonomy" id="2951"/>
    <lineage>
        <taxon>Eukaryota</taxon>
        <taxon>Sar</taxon>
        <taxon>Alveolata</taxon>
        <taxon>Dinophyceae</taxon>
        <taxon>Suessiales</taxon>
        <taxon>Symbiodiniaceae</taxon>
        <taxon>Symbiodinium</taxon>
    </lineage>
</organism>
<name>A0A1Q9BQ36_SYMMI</name>
<dbReference type="AlphaFoldDB" id="A0A1Q9BQ36"/>
<proteinExistence type="predicted"/>
<evidence type="ECO:0000313" key="2">
    <source>
        <dbReference type="Proteomes" id="UP000186817"/>
    </source>
</evidence>
<dbReference type="Proteomes" id="UP000186817">
    <property type="component" value="Unassembled WGS sequence"/>
</dbReference>
<gene>
    <name evidence="1" type="ORF">AK812_SmicGene48387</name>
</gene>
<keyword evidence="2" id="KW-1185">Reference proteome</keyword>
<comment type="caution">
    <text evidence="1">The sequence shown here is derived from an EMBL/GenBank/DDBJ whole genome shotgun (WGS) entry which is preliminary data.</text>
</comment>